<dbReference type="EMBL" id="JBEDNQ010000005">
    <property type="protein sequence ID" value="MEQ3551770.1"/>
    <property type="molecule type" value="Genomic_DNA"/>
</dbReference>
<keyword evidence="4" id="KW-1185">Reference proteome</keyword>
<feature type="region of interest" description="Disordered" evidence="1">
    <location>
        <begin position="297"/>
        <end position="321"/>
    </location>
</feature>
<feature type="region of interest" description="Disordered" evidence="1">
    <location>
        <begin position="208"/>
        <end position="249"/>
    </location>
</feature>
<evidence type="ECO:0000256" key="2">
    <source>
        <dbReference type="SAM" id="Phobius"/>
    </source>
</evidence>
<comment type="caution">
    <text evidence="3">The sequence shown here is derived from an EMBL/GenBank/DDBJ whole genome shotgun (WGS) entry which is preliminary data.</text>
</comment>
<feature type="transmembrane region" description="Helical" evidence="2">
    <location>
        <begin position="177"/>
        <end position="198"/>
    </location>
</feature>
<evidence type="ECO:0000313" key="3">
    <source>
        <dbReference type="EMBL" id="MEQ3551770.1"/>
    </source>
</evidence>
<gene>
    <name evidence="3" type="ORF">WIS52_14950</name>
</gene>
<evidence type="ECO:0000256" key="1">
    <source>
        <dbReference type="SAM" id="MobiDB-lite"/>
    </source>
</evidence>
<feature type="compositionally biased region" description="Low complexity" evidence="1">
    <location>
        <begin position="209"/>
        <end position="222"/>
    </location>
</feature>
<evidence type="ECO:0000313" key="4">
    <source>
        <dbReference type="Proteomes" id="UP001494902"/>
    </source>
</evidence>
<keyword evidence="2" id="KW-1133">Transmembrane helix</keyword>
<organism evidence="3 4">
    <name type="scientific">Pseudonocardia nematodicida</name>
    <dbReference type="NCBI Taxonomy" id="1206997"/>
    <lineage>
        <taxon>Bacteria</taxon>
        <taxon>Bacillati</taxon>
        <taxon>Actinomycetota</taxon>
        <taxon>Actinomycetes</taxon>
        <taxon>Pseudonocardiales</taxon>
        <taxon>Pseudonocardiaceae</taxon>
        <taxon>Pseudonocardia</taxon>
    </lineage>
</organism>
<sequence>MNEHARQVREVFRELKSVRERGPANLDSSANKPVVTERLDELAAALPTCEVGESRSLRIARLLRTGIDQLDAVQHRKVLIIIYGLSDDYDKETPSALRLIAAKHLGVTPESFKRKDGREDRALEALAALLWHRAVATGGRPEAETSDVRTAATGATEPDDSVAQPLAEHRRVRPRHLVVGSCVLAALLIGGGIALAVVHNASPSAQQEAGAAAPGLPSGSTGQRFAEQQGSLGTPTYSNPLGGAADGPPVGPLQRVEVSCKVYAVPFASAYPDGYFYRLEGAPWFGRYYAVANSFQNGDPIPSDGRAPTNTDPAVPDCPAD</sequence>
<feature type="compositionally biased region" description="Polar residues" evidence="1">
    <location>
        <begin position="226"/>
        <end position="239"/>
    </location>
</feature>
<reference evidence="3 4" key="1">
    <citation type="submission" date="2024-03" db="EMBL/GenBank/DDBJ databases">
        <title>Draft genome sequence of Pseudonocardia nematodicida JCM 31783.</title>
        <authorList>
            <person name="Butdee W."/>
            <person name="Duangmal K."/>
        </authorList>
    </citation>
    <scope>NUCLEOTIDE SEQUENCE [LARGE SCALE GENOMIC DNA]</scope>
    <source>
        <strain evidence="3 4">JCM 31783</strain>
    </source>
</reference>
<keyword evidence="2" id="KW-0472">Membrane</keyword>
<dbReference type="RefSeq" id="WP_349298840.1">
    <property type="nucleotide sequence ID" value="NZ_JBEDNQ010000005.1"/>
</dbReference>
<accession>A0ABV1KBB7</accession>
<protein>
    <submittedName>
        <fullName evidence="3">Uncharacterized protein</fullName>
    </submittedName>
</protein>
<name>A0ABV1KBB7_9PSEU</name>
<proteinExistence type="predicted"/>
<keyword evidence="2" id="KW-0812">Transmembrane</keyword>
<feature type="region of interest" description="Disordered" evidence="1">
    <location>
        <begin position="140"/>
        <end position="166"/>
    </location>
</feature>
<dbReference type="Proteomes" id="UP001494902">
    <property type="component" value="Unassembled WGS sequence"/>
</dbReference>